<name>A0A5C3PZL9_9AGAR</name>
<dbReference type="AlphaFoldDB" id="A0A5C3PZL9"/>
<evidence type="ECO:0000313" key="2">
    <source>
        <dbReference type="Proteomes" id="UP000305067"/>
    </source>
</evidence>
<gene>
    <name evidence="1" type="ORF">BDV98DRAFT_420436</name>
</gene>
<organism evidence="1 2">
    <name type="scientific">Pterulicium gracile</name>
    <dbReference type="NCBI Taxonomy" id="1884261"/>
    <lineage>
        <taxon>Eukaryota</taxon>
        <taxon>Fungi</taxon>
        <taxon>Dikarya</taxon>
        <taxon>Basidiomycota</taxon>
        <taxon>Agaricomycotina</taxon>
        <taxon>Agaricomycetes</taxon>
        <taxon>Agaricomycetidae</taxon>
        <taxon>Agaricales</taxon>
        <taxon>Pleurotineae</taxon>
        <taxon>Pterulaceae</taxon>
        <taxon>Pterulicium</taxon>
    </lineage>
</organism>
<protein>
    <submittedName>
        <fullName evidence="1">Uncharacterized protein</fullName>
    </submittedName>
</protein>
<dbReference type="Proteomes" id="UP000305067">
    <property type="component" value="Unassembled WGS sequence"/>
</dbReference>
<reference evidence="1 2" key="1">
    <citation type="journal article" date="2019" name="Nat. Ecol. Evol.">
        <title>Megaphylogeny resolves global patterns of mushroom evolution.</title>
        <authorList>
            <person name="Varga T."/>
            <person name="Krizsan K."/>
            <person name="Foldi C."/>
            <person name="Dima B."/>
            <person name="Sanchez-Garcia M."/>
            <person name="Sanchez-Ramirez S."/>
            <person name="Szollosi G.J."/>
            <person name="Szarkandi J.G."/>
            <person name="Papp V."/>
            <person name="Albert L."/>
            <person name="Andreopoulos W."/>
            <person name="Angelini C."/>
            <person name="Antonin V."/>
            <person name="Barry K.W."/>
            <person name="Bougher N.L."/>
            <person name="Buchanan P."/>
            <person name="Buyck B."/>
            <person name="Bense V."/>
            <person name="Catcheside P."/>
            <person name="Chovatia M."/>
            <person name="Cooper J."/>
            <person name="Damon W."/>
            <person name="Desjardin D."/>
            <person name="Finy P."/>
            <person name="Geml J."/>
            <person name="Haridas S."/>
            <person name="Hughes K."/>
            <person name="Justo A."/>
            <person name="Karasinski D."/>
            <person name="Kautmanova I."/>
            <person name="Kiss B."/>
            <person name="Kocsube S."/>
            <person name="Kotiranta H."/>
            <person name="LaButti K.M."/>
            <person name="Lechner B.E."/>
            <person name="Liimatainen K."/>
            <person name="Lipzen A."/>
            <person name="Lukacs Z."/>
            <person name="Mihaltcheva S."/>
            <person name="Morgado L.N."/>
            <person name="Niskanen T."/>
            <person name="Noordeloos M.E."/>
            <person name="Ohm R.A."/>
            <person name="Ortiz-Santana B."/>
            <person name="Ovrebo C."/>
            <person name="Racz N."/>
            <person name="Riley R."/>
            <person name="Savchenko A."/>
            <person name="Shiryaev A."/>
            <person name="Soop K."/>
            <person name="Spirin V."/>
            <person name="Szebenyi C."/>
            <person name="Tomsovsky M."/>
            <person name="Tulloss R.E."/>
            <person name="Uehling J."/>
            <person name="Grigoriev I.V."/>
            <person name="Vagvolgyi C."/>
            <person name="Papp T."/>
            <person name="Martin F.M."/>
            <person name="Miettinen O."/>
            <person name="Hibbett D.S."/>
            <person name="Nagy L.G."/>
        </authorList>
    </citation>
    <scope>NUCLEOTIDE SEQUENCE [LARGE SCALE GENOMIC DNA]</scope>
    <source>
        <strain evidence="1 2">CBS 309.79</strain>
    </source>
</reference>
<evidence type="ECO:0000313" key="1">
    <source>
        <dbReference type="EMBL" id="TFK95295.1"/>
    </source>
</evidence>
<keyword evidence="2" id="KW-1185">Reference proteome</keyword>
<proteinExistence type="predicted"/>
<sequence length="98" mass="10950">MQPIIAFLLVSSNVFGTLDIRMIHSFDPPPYCALSFASEYLHLPFLVFMCLSASSSVTIRQHEFTLDLKRLYAIAQLTSWFLSIPSSSTLSESTAMTP</sequence>
<accession>A0A5C3PZL9</accession>
<dbReference type="EMBL" id="ML178894">
    <property type="protein sequence ID" value="TFK95295.1"/>
    <property type="molecule type" value="Genomic_DNA"/>
</dbReference>